<dbReference type="InterPro" id="IPR027706">
    <property type="entry name" value="PGP_Pase"/>
</dbReference>
<dbReference type="PANTHER" id="PTHR19288:SF25">
    <property type="entry name" value="PHOSPHATIDYLGLYCEROPHOSPHATASE GEP4, MITOCHONDRIAL"/>
    <property type="match status" value="1"/>
</dbReference>
<accession>A0A9N8DFT8</accession>
<dbReference type="InterPro" id="IPR010021">
    <property type="entry name" value="PGPP1/Gep4"/>
</dbReference>
<dbReference type="InterPro" id="IPR036412">
    <property type="entry name" value="HAD-like_sf"/>
</dbReference>
<comment type="caution">
    <text evidence="2">The sequence shown here is derived from an EMBL/GenBank/DDBJ whole genome shotgun (WGS) entry which is preliminary data.</text>
</comment>
<dbReference type="EMBL" id="CAICTM010000129">
    <property type="protein sequence ID" value="CAB9502188.1"/>
    <property type="molecule type" value="Genomic_DNA"/>
</dbReference>
<dbReference type="GO" id="GO:0008962">
    <property type="term" value="F:phosphatidylglycerophosphatase activity"/>
    <property type="evidence" value="ECO:0007669"/>
    <property type="project" value="InterPro"/>
</dbReference>
<dbReference type="AlphaFoldDB" id="A0A9N8DFT8"/>
<gene>
    <name evidence="2" type="ORF">SEMRO_130_G061790.1</name>
</gene>
<dbReference type="NCBIfam" id="TIGR01668">
    <property type="entry name" value="YqeG_hyp_ppase"/>
    <property type="match status" value="1"/>
</dbReference>
<evidence type="ECO:0000256" key="1">
    <source>
        <dbReference type="SAM" id="MobiDB-lite"/>
    </source>
</evidence>
<feature type="region of interest" description="Disordered" evidence="1">
    <location>
        <begin position="227"/>
        <end position="253"/>
    </location>
</feature>
<organism evidence="2 3">
    <name type="scientific">Seminavis robusta</name>
    <dbReference type="NCBI Taxonomy" id="568900"/>
    <lineage>
        <taxon>Eukaryota</taxon>
        <taxon>Sar</taxon>
        <taxon>Stramenopiles</taxon>
        <taxon>Ochrophyta</taxon>
        <taxon>Bacillariophyta</taxon>
        <taxon>Bacillariophyceae</taxon>
        <taxon>Bacillariophycidae</taxon>
        <taxon>Naviculales</taxon>
        <taxon>Naviculaceae</taxon>
        <taxon>Seminavis</taxon>
    </lineage>
</organism>
<protein>
    <submittedName>
        <fullName evidence="2">Uncharacterized protein</fullName>
    </submittedName>
</protein>
<dbReference type="Pfam" id="PF09419">
    <property type="entry name" value="PGP_phosphatase"/>
    <property type="match status" value="1"/>
</dbReference>
<reference evidence="2" key="1">
    <citation type="submission" date="2020-06" db="EMBL/GenBank/DDBJ databases">
        <authorList>
            <consortium name="Plant Systems Biology data submission"/>
        </authorList>
    </citation>
    <scope>NUCLEOTIDE SEQUENCE</scope>
    <source>
        <strain evidence="2">D6</strain>
    </source>
</reference>
<dbReference type="InterPro" id="IPR023214">
    <property type="entry name" value="HAD_sf"/>
</dbReference>
<dbReference type="Proteomes" id="UP001153069">
    <property type="component" value="Unassembled WGS sequence"/>
</dbReference>
<feature type="compositionally biased region" description="Low complexity" evidence="1">
    <location>
        <begin position="230"/>
        <end position="253"/>
    </location>
</feature>
<dbReference type="PANTHER" id="PTHR19288">
    <property type="entry name" value="4-NITROPHENYLPHOSPHATASE-RELATED"/>
    <property type="match status" value="1"/>
</dbReference>
<dbReference type="Gene3D" id="3.40.50.1000">
    <property type="entry name" value="HAD superfamily/HAD-like"/>
    <property type="match status" value="1"/>
</dbReference>
<proteinExistence type="predicted"/>
<dbReference type="GO" id="GO:0005737">
    <property type="term" value="C:cytoplasm"/>
    <property type="evidence" value="ECO:0007669"/>
    <property type="project" value="TreeGrafter"/>
</dbReference>
<dbReference type="SUPFAM" id="SSF56784">
    <property type="entry name" value="HAD-like"/>
    <property type="match status" value="1"/>
</dbReference>
<dbReference type="OrthoDB" id="198652at2759"/>
<sequence length="253" mass="27255">MVQSMNTKALLTLASVARRPGLMTPHVSVDTVSEINYALLKERCGIHAVVFDKDNTLTAPYENVIHPNARAGLATAIETFGVSNVAILSNSAGTKDDPDYEDAIAIEAALGIAVIKHDEKKPGGLEETLQHFGMEDPSAVCMVGDRLLTDVVFGNLYGMLTVHTMPLCSGDDNARDNKVAKVIRGAENKTLYGNWFGGRWLLGKQLPHKYWPGPEECPLVLISTTTATGNTEDNNDSNNDSNNAPANETKSSD</sequence>
<evidence type="ECO:0000313" key="2">
    <source>
        <dbReference type="EMBL" id="CAB9502188.1"/>
    </source>
</evidence>
<keyword evidence="3" id="KW-1185">Reference proteome</keyword>
<evidence type="ECO:0000313" key="3">
    <source>
        <dbReference type="Proteomes" id="UP001153069"/>
    </source>
</evidence>
<name>A0A9N8DFT8_9STRA</name>